<evidence type="ECO:0000313" key="2">
    <source>
        <dbReference type="EMBL" id="CRJ99891.1"/>
    </source>
</evidence>
<sequence length="141" mass="14397">MPRRKTAPTRAAAAATAEMPMPLAAADSPSPEPVAAGSSVSSATVDVELAEPVNRMVPAGVQTSAAAAVSTWMWSLQSSSSFSMLPSAPWAQSASSVMYSMRSSDSDECTVQRHDSVCDTTASSTSGAGVGAEPRMELADV</sequence>
<dbReference type="Proteomes" id="UP000045706">
    <property type="component" value="Unassembled WGS sequence"/>
</dbReference>
<feature type="region of interest" description="Disordered" evidence="1">
    <location>
        <begin position="119"/>
        <end position="141"/>
    </location>
</feature>
<dbReference type="EMBL" id="CVQI01000669">
    <property type="protein sequence ID" value="CRJ99891.1"/>
    <property type="molecule type" value="Genomic_DNA"/>
</dbReference>
<proteinExistence type="predicted"/>
<organism evidence="2 3">
    <name type="scientific">Verticillium longisporum</name>
    <name type="common">Verticillium dahliae var. longisporum</name>
    <dbReference type="NCBI Taxonomy" id="100787"/>
    <lineage>
        <taxon>Eukaryota</taxon>
        <taxon>Fungi</taxon>
        <taxon>Dikarya</taxon>
        <taxon>Ascomycota</taxon>
        <taxon>Pezizomycotina</taxon>
        <taxon>Sordariomycetes</taxon>
        <taxon>Hypocreomycetidae</taxon>
        <taxon>Glomerellales</taxon>
        <taxon>Plectosphaerellaceae</taxon>
        <taxon>Verticillium</taxon>
    </lineage>
</organism>
<protein>
    <submittedName>
        <fullName evidence="2">Uncharacterized protein</fullName>
    </submittedName>
</protein>
<dbReference type="AlphaFoldDB" id="A0A0G4KI41"/>
<gene>
    <name evidence="2" type="ORF">BN1723_008714</name>
</gene>
<evidence type="ECO:0000256" key="1">
    <source>
        <dbReference type="SAM" id="MobiDB-lite"/>
    </source>
</evidence>
<reference evidence="3" key="1">
    <citation type="submission" date="2015-05" db="EMBL/GenBank/DDBJ databases">
        <authorList>
            <person name="Fogelqvist Johan"/>
        </authorList>
    </citation>
    <scope>NUCLEOTIDE SEQUENCE [LARGE SCALE GENOMIC DNA]</scope>
</reference>
<feature type="region of interest" description="Disordered" evidence="1">
    <location>
        <begin position="1"/>
        <end position="41"/>
    </location>
</feature>
<accession>A0A0G4KI41</accession>
<evidence type="ECO:0000313" key="3">
    <source>
        <dbReference type="Proteomes" id="UP000045706"/>
    </source>
</evidence>
<name>A0A0G4KI41_VERLO</name>
<feature type="compositionally biased region" description="Low complexity" evidence="1">
    <location>
        <begin position="8"/>
        <end position="41"/>
    </location>
</feature>